<keyword evidence="3" id="KW-1185">Reference proteome</keyword>
<reference evidence="3" key="1">
    <citation type="journal article" date="2019" name="Int. J. Syst. Evol. Microbiol.">
        <title>The Global Catalogue of Microorganisms (GCM) 10K type strain sequencing project: providing services to taxonomists for standard genome sequencing and annotation.</title>
        <authorList>
            <consortium name="The Broad Institute Genomics Platform"/>
            <consortium name="The Broad Institute Genome Sequencing Center for Infectious Disease"/>
            <person name="Wu L."/>
            <person name="Ma J."/>
        </authorList>
    </citation>
    <scope>NUCLEOTIDE SEQUENCE [LARGE SCALE GENOMIC DNA]</scope>
    <source>
        <strain evidence="3">JCM 13002</strain>
    </source>
</reference>
<dbReference type="InterPro" id="IPR000073">
    <property type="entry name" value="AB_hydrolase_1"/>
</dbReference>
<dbReference type="EMBL" id="BAAALD010000060">
    <property type="protein sequence ID" value="GAA1103704.1"/>
    <property type="molecule type" value="Genomic_DNA"/>
</dbReference>
<dbReference type="Gene3D" id="3.40.50.1820">
    <property type="entry name" value="alpha/beta hydrolase"/>
    <property type="match status" value="1"/>
</dbReference>
<evidence type="ECO:0000259" key="1">
    <source>
        <dbReference type="Pfam" id="PF00561"/>
    </source>
</evidence>
<accession>A0ABP4ECX2</accession>
<evidence type="ECO:0000313" key="2">
    <source>
        <dbReference type="EMBL" id="GAA1103704.1"/>
    </source>
</evidence>
<organism evidence="2 3">
    <name type="scientific">Kitasatospora arboriphila</name>
    <dbReference type="NCBI Taxonomy" id="258052"/>
    <lineage>
        <taxon>Bacteria</taxon>
        <taxon>Bacillati</taxon>
        <taxon>Actinomycetota</taxon>
        <taxon>Actinomycetes</taxon>
        <taxon>Kitasatosporales</taxon>
        <taxon>Streptomycetaceae</taxon>
        <taxon>Kitasatospora</taxon>
    </lineage>
</organism>
<dbReference type="Pfam" id="PF00561">
    <property type="entry name" value="Abhydrolase_1"/>
    <property type="match status" value="1"/>
</dbReference>
<dbReference type="RefSeq" id="WP_344626161.1">
    <property type="nucleotide sequence ID" value="NZ_BAAALD010000060.1"/>
</dbReference>
<dbReference type="InterPro" id="IPR050266">
    <property type="entry name" value="AB_hydrolase_sf"/>
</dbReference>
<evidence type="ECO:0000313" key="3">
    <source>
        <dbReference type="Proteomes" id="UP001499987"/>
    </source>
</evidence>
<name>A0ABP4ECX2_9ACTN</name>
<proteinExistence type="predicted"/>
<dbReference type="InterPro" id="IPR029058">
    <property type="entry name" value="AB_hydrolase_fold"/>
</dbReference>
<protein>
    <recommendedName>
        <fullName evidence="1">AB hydrolase-1 domain-containing protein</fullName>
    </recommendedName>
</protein>
<dbReference type="PANTHER" id="PTHR43798:SF33">
    <property type="entry name" value="HYDROLASE, PUTATIVE (AFU_ORTHOLOGUE AFUA_2G14860)-RELATED"/>
    <property type="match status" value="1"/>
</dbReference>
<comment type="caution">
    <text evidence="2">The sequence shown here is derived from an EMBL/GenBank/DDBJ whole genome shotgun (WGS) entry which is preliminary data.</text>
</comment>
<dbReference type="Proteomes" id="UP001499987">
    <property type="component" value="Unassembled WGS sequence"/>
</dbReference>
<gene>
    <name evidence="2" type="ORF">GCM10009663_52630</name>
</gene>
<feature type="domain" description="AB hydrolase-1" evidence="1">
    <location>
        <begin position="45"/>
        <end position="321"/>
    </location>
</feature>
<sequence length="401" mass="43798">MPQLTLVDHKVKHKSTIPANSGEEIELFVREYKKATGSGGTPKPVLMLHGRSVPALPGFDLVLPPKGGSPNPDASYSWAQDLAGRGYDVFIMDLQGSGLSPRPKMDDPCNANPAQRGLLETNPGTGTCSPTAPYPHQLGNSQSEWDELRTVVKFIRARCNNEKVSFIGWSAAAFVMGPYVLQNPGDVAKLFLLAPIFPPNGRWSTHTAEPFAPPPGTGLPTQPESKPPAVFGFPMNLTSKAGLQATISDDELADHVWKAIMDCDSVGQKWGGTTAGAPDGVMRWRNSYWWGWNTSTVPYGSTLGTAVPVCIVYGDQDRTANTSEDLGPVLHFSVPDLYKAIPGANKLMIRVEGWDHNPVWERRPNRMLQQMSWKWLDDKKVYGVESGSWVMDADGVVTEVE</sequence>
<dbReference type="PANTHER" id="PTHR43798">
    <property type="entry name" value="MONOACYLGLYCEROL LIPASE"/>
    <property type="match status" value="1"/>
</dbReference>
<dbReference type="SUPFAM" id="SSF53474">
    <property type="entry name" value="alpha/beta-Hydrolases"/>
    <property type="match status" value="1"/>
</dbReference>